<feature type="transmembrane region" description="Helical" evidence="1">
    <location>
        <begin position="290"/>
        <end position="308"/>
    </location>
</feature>
<comment type="caution">
    <text evidence="3">The sequence shown here is derived from an EMBL/GenBank/DDBJ whole genome shotgun (WGS) entry which is preliminary data.</text>
</comment>
<reference evidence="3 4" key="1">
    <citation type="submission" date="2020-04" db="EMBL/GenBank/DDBJ databases">
        <title>Hymenobacter polaris sp. nov., isolated from Arctic soil.</title>
        <authorList>
            <person name="Dahal R.H."/>
        </authorList>
    </citation>
    <scope>NUCLEOTIDE SEQUENCE [LARGE SCALE GENOMIC DNA]</scope>
    <source>
        <strain evidence="3 4">RP-2-7</strain>
    </source>
</reference>
<evidence type="ECO:0000259" key="2">
    <source>
        <dbReference type="Pfam" id="PF01757"/>
    </source>
</evidence>
<feature type="transmembrane region" description="Helical" evidence="1">
    <location>
        <begin position="201"/>
        <end position="223"/>
    </location>
</feature>
<accession>A0A7Y0FLR6</accession>
<dbReference type="EMBL" id="JABBGH010000001">
    <property type="protein sequence ID" value="NML64679.1"/>
    <property type="molecule type" value="Genomic_DNA"/>
</dbReference>
<feature type="transmembrane region" description="Helical" evidence="1">
    <location>
        <begin position="320"/>
        <end position="341"/>
    </location>
</feature>
<evidence type="ECO:0000256" key="1">
    <source>
        <dbReference type="SAM" id="Phobius"/>
    </source>
</evidence>
<dbReference type="GO" id="GO:0016747">
    <property type="term" value="F:acyltransferase activity, transferring groups other than amino-acyl groups"/>
    <property type="evidence" value="ECO:0007669"/>
    <property type="project" value="InterPro"/>
</dbReference>
<keyword evidence="1" id="KW-1133">Transmembrane helix</keyword>
<dbReference type="InterPro" id="IPR050879">
    <property type="entry name" value="Acyltransferase_3"/>
</dbReference>
<keyword evidence="1" id="KW-0472">Membrane</keyword>
<evidence type="ECO:0000313" key="3">
    <source>
        <dbReference type="EMBL" id="NML64679.1"/>
    </source>
</evidence>
<dbReference type="Proteomes" id="UP000559626">
    <property type="component" value="Unassembled WGS sequence"/>
</dbReference>
<dbReference type="PANTHER" id="PTHR23028">
    <property type="entry name" value="ACETYLTRANSFERASE"/>
    <property type="match status" value="1"/>
</dbReference>
<dbReference type="Pfam" id="PF01757">
    <property type="entry name" value="Acyl_transf_3"/>
    <property type="match status" value="1"/>
</dbReference>
<keyword evidence="1" id="KW-0812">Transmembrane</keyword>
<feature type="transmembrane region" description="Helical" evidence="1">
    <location>
        <begin position="58"/>
        <end position="79"/>
    </location>
</feature>
<gene>
    <name evidence="3" type="ORF">HHL22_05620</name>
</gene>
<feature type="transmembrane region" description="Helical" evidence="1">
    <location>
        <begin position="176"/>
        <end position="195"/>
    </location>
</feature>
<keyword evidence="3" id="KW-0012">Acyltransferase</keyword>
<dbReference type="PANTHER" id="PTHR23028:SF53">
    <property type="entry name" value="ACYL_TRANSF_3 DOMAIN-CONTAINING PROTEIN"/>
    <property type="match status" value="1"/>
</dbReference>
<proteinExistence type="predicted"/>
<dbReference type="AlphaFoldDB" id="A0A7Y0FLR6"/>
<dbReference type="GO" id="GO:0016020">
    <property type="term" value="C:membrane"/>
    <property type="evidence" value="ECO:0007669"/>
    <property type="project" value="TreeGrafter"/>
</dbReference>
<feature type="transmembrane region" description="Helical" evidence="1">
    <location>
        <begin position="100"/>
        <end position="123"/>
    </location>
</feature>
<organism evidence="3 4">
    <name type="scientific">Hymenobacter polaris</name>
    <dbReference type="NCBI Taxonomy" id="2682546"/>
    <lineage>
        <taxon>Bacteria</taxon>
        <taxon>Pseudomonadati</taxon>
        <taxon>Bacteroidota</taxon>
        <taxon>Cytophagia</taxon>
        <taxon>Cytophagales</taxon>
        <taxon>Hymenobacteraceae</taxon>
        <taxon>Hymenobacter</taxon>
    </lineage>
</organism>
<feature type="domain" description="Acyltransferase 3" evidence="2">
    <location>
        <begin position="16"/>
        <end position="337"/>
    </location>
</feature>
<sequence length="368" mass="42104">MAVLIDHASSARGFHLVTGSVAVEAFFMISGFYMALVLNEKYIKENSSYSLFISQRLLRLYPIYWVVLGLTVAISAVLLGSKGYPLKLEAYLQASHLTPVTWLVLGWSNLVIIGQDALMFLGLDKASGQLYWTADFHATASPQVWQFLFVHQAWSLSIEIAFYLMAPFLMRRHTGVLLLLTILGIGLRIYIYHIGLRNDPWSYRFLPCELAFFFTGGLAYRAYAQLKRRAIPRAVLWLALTTVVGFIMSYSFLPPTYLVQILFYVCFAVALPFNFLLTKKSSWDYKIGELSYPFYISHVLVLLLFWYLSPELHSMREKMVFALALLTTNILFSMLLVRFVAEPVERLRQRRIKKSAAILTVPAVWNEA</sequence>
<evidence type="ECO:0000313" key="4">
    <source>
        <dbReference type="Proteomes" id="UP000559626"/>
    </source>
</evidence>
<feature type="transmembrane region" description="Helical" evidence="1">
    <location>
        <begin position="259"/>
        <end position="278"/>
    </location>
</feature>
<name>A0A7Y0FLR6_9BACT</name>
<keyword evidence="3" id="KW-0808">Transferase</keyword>
<keyword evidence="4" id="KW-1185">Reference proteome</keyword>
<feature type="transmembrane region" description="Helical" evidence="1">
    <location>
        <begin position="16"/>
        <end position="38"/>
    </location>
</feature>
<feature type="transmembrane region" description="Helical" evidence="1">
    <location>
        <begin position="235"/>
        <end position="253"/>
    </location>
</feature>
<dbReference type="InterPro" id="IPR002656">
    <property type="entry name" value="Acyl_transf_3_dom"/>
</dbReference>
<dbReference type="GO" id="GO:0000271">
    <property type="term" value="P:polysaccharide biosynthetic process"/>
    <property type="evidence" value="ECO:0007669"/>
    <property type="project" value="TreeGrafter"/>
</dbReference>
<protein>
    <submittedName>
        <fullName evidence="3">Acyltransferase</fullName>
    </submittedName>
</protein>